<accession>A0AAE3EVK2</accession>
<name>A0AAE3EVK2_9FLAO</name>
<reference evidence="2" key="1">
    <citation type="submission" date="2023-02" db="EMBL/GenBank/DDBJ databases">
        <title>Genome of Flavobacteriaceae gen. nov. sp. strain F89.</title>
        <authorList>
            <person name="Wang Y."/>
        </authorList>
    </citation>
    <scope>NUCLEOTIDE SEQUENCE</scope>
    <source>
        <strain evidence="2">F89</strain>
    </source>
</reference>
<evidence type="ECO:0000313" key="2">
    <source>
        <dbReference type="EMBL" id="MCG2461870.1"/>
    </source>
</evidence>
<gene>
    <name evidence="2" type="ORF">K8352_14010</name>
</gene>
<evidence type="ECO:0000256" key="1">
    <source>
        <dbReference type="SAM" id="SignalP"/>
    </source>
</evidence>
<comment type="caution">
    <text evidence="2">The sequence shown here is derived from an EMBL/GenBank/DDBJ whole genome shotgun (WGS) entry which is preliminary data.</text>
</comment>
<proteinExistence type="predicted"/>
<evidence type="ECO:0008006" key="4">
    <source>
        <dbReference type="Google" id="ProtNLM"/>
    </source>
</evidence>
<dbReference type="AlphaFoldDB" id="A0AAE3EVK2"/>
<feature type="chain" id="PRO_5042011142" description="SRPBCC domain-containing protein" evidence="1">
    <location>
        <begin position="20"/>
        <end position="151"/>
    </location>
</feature>
<dbReference type="RefSeq" id="WP_317903013.1">
    <property type="nucleotide sequence ID" value="NZ_JAIRBC010000021.1"/>
</dbReference>
<dbReference type="Proteomes" id="UP001200642">
    <property type="component" value="Unassembled WGS sequence"/>
</dbReference>
<feature type="signal peptide" evidence="1">
    <location>
        <begin position="1"/>
        <end position="19"/>
    </location>
</feature>
<evidence type="ECO:0000313" key="3">
    <source>
        <dbReference type="Proteomes" id="UP001200642"/>
    </source>
</evidence>
<keyword evidence="3" id="KW-1185">Reference proteome</keyword>
<sequence>MKNKLIILVFLGVFANAQAQSSFVVVEKPLPFNHWATSFSTDIIGVNETFVSNYWEKFIEDHKGQALLRSMVEGDVEYECVHVQIPFLNNEKGTIYTQLSPNDSMTGVLLTIWIRMKDGTFYSAENDPKSADNVKSWLLLFNQKLTEADRD</sequence>
<dbReference type="EMBL" id="JAIRBC010000021">
    <property type="protein sequence ID" value="MCG2461870.1"/>
    <property type="molecule type" value="Genomic_DNA"/>
</dbReference>
<protein>
    <recommendedName>
        <fullName evidence="4">SRPBCC domain-containing protein</fullName>
    </recommendedName>
</protein>
<keyword evidence="1" id="KW-0732">Signal</keyword>
<organism evidence="2 3">
    <name type="scientific">Cerina litoralis</name>
    <dbReference type="NCBI Taxonomy" id="2874477"/>
    <lineage>
        <taxon>Bacteria</taxon>
        <taxon>Pseudomonadati</taxon>
        <taxon>Bacteroidota</taxon>
        <taxon>Flavobacteriia</taxon>
        <taxon>Flavobacteriales</taxon>
        <taxon>Flavobacteriaceae</taxon>
        <taxon>Cerina</taxon>
    </lineage>
</organism>